<dbReference type="Pfam" id="PF00057">
    <property type="entry name" value="Ldl_recept_a"/>
    <property type="match status" value="3"/>
</dbReference>
<dbReference type="Proteomes" id="UP000037510">
    <property type="component" value="Unassembled WGS sequence"/>
</dbReference>
<keyword evidence="2" id="KW-0812">Transmembrane</keyword>
<gene>
    <name evidence="10" type="ORF">OBRU01_17993</name>
</gene>
<feature type="non-terminal residue" evidence="10">
    <location>
        <position position="1"/>
    </location>
</feature>
<keyword evidence="4" id="KW-1133">Transmembrane helix</keyword>
<evidence type="ECO:0000313" key="11">
    <source>
        <dbReference type="Proteomes" id="UP000037510"/>
    </source>
</evidence>
<dbReference type="GO" id="GO:0043235">
    <property type="term" value="C:receptor complex"/>
    <property type="evidence" value="ECO:0007669"/>
    <property type="project" value="TreeGrafter"/>
</dbReference>
<keyword evidence="3" id="KW-0677">Repeat</keyword>
<evidence type="ECO:0000256" key="1">
    <source>
        <dbReference type="ARBA" id="ARBA00004167"/>
    </source>
</evidence>
<evidence type="ECO:0000256" key="2">
    <source>
        <dbReference type="ARBA" id="ARBA00022692"/>
    </source>
</evidence>
<dbReference type="InterPro" id="IPR051221">
    <property type="entry name" value="LDLR-related"/>
</dbReference>
<dbReference type="Gene3D" id="4.10.400.10">
    <property type="entry name" value="Low-density Lipoprotein Receptor"/>
    <property type="match status" value="3"/>
</dbReference>
<dbReference type="GO" id="GO:0005041">
    <property type="term" value="F:low-density lipoprotein particle receptor activity"/>
    <property type="evidence" value="ECO:0007669"/>
    <property type="project" value="TreeGrafter"/>
</dbReference>
<keyword evidence="11" id="KW-1185">Reference proteome</keyword>
<dbReference type="PRINTS" id="PR00261">
    <property type="entry name" value="LDLRECEPTOR"/>
</dbReference>
<dbReference type="PROSITE" id="PS50068">
    <property type="entry name" value="LDLRA_2"/>
    <property type="match status" value="3"/>
</dbReference>
<dbReference type="InterPro" id="IPR023415">
    <property type="entry name" value="LDLR_class-A_CS"/>
</dbReference>
<feature type="disulfide bond" evidence="9">
    <location>
        <begin position="20"/>
        <end position="35"/>
    </location>
</feature>
<keyword evidence="8" id="KW-0325">Glycoprotein</keyword>
<evidence type="ECO:0000256" key="4">
    <source>
        <dbReference type="ARBA" id="ARBA00022989"/>
    </source>
</evidence>
<sequence>CKPGYYQCRNKECIELRRRCDGLQDCFDFSDEEECEESDIVELEEEPLPHCAVYEYACELNKSICLPLTARCNMKMDCPGGTDEDGCDFRCTPHGLFACKQQLLCIAMNKLCDGRKDCGDGSDETPDACAIGENLSFS</sequence>
<dbReference type="InterPro" id="IPR036055">
    <property type="entry name" value="LDL_receptor-like_sf"/>
</dbReference>
<comment type="subcellular location">
    <subcellularLocation>
        <location evidence="1">Membrane</location>
        <topology evidence="1">Single-pass membrane protein</topology>
    </subcellularLocation>
</comment>
<comment type="caution">
    <text evidence="10">The sequence shown here is derived from an EMBL/GenBank/DDBJ whole genome shotgun (WGS) entry which is preliminary data.</text>
</comment>
<reference evidence="10 11" key="1">
    <citation type="journal article" date="2015" name="Genome Biol. Evol.">
        <title>The genome of winter moth (Operophtera brumata) provides a genomic perspective on sexual dimorphism and phenology.</title>
        <authorList>
            <person name="Derks M.F."/>
            <person name="Smit S."/>
            <person name="Salis L."/>
            <person name="Schijlen E."/>
            <person name="Bossers A."/>
            <person name="Mateman C."/>
            <person name="Pijl A.S."/>
            <person name="de Ridder D."/>
            <person name="Groenen M.A."/>
            <person name="Visser M.E."/>
            <person name="Megens H.J."/>
        </authorList>
    </citation>
    <scope>NUCLEOTIDE SEQUENCE [LARGE SCALE GENOMIC DNA]</scope>
    <source>
        <strain evidence="10">WM2013NL</strain>
        <tissue evidence="10">Head and thorax</tissue>
    </source>
</reference>
<evidence type="ECO:0000313" key="10">
    <source>
        <dbReference type="EMBL" id="KOB68567.1"/>
    </source>
</evidence>
<dbReference type="EMBL" id="JTDY01004122">
    <property type="protein sequence ID" value="KOB68567.1"/>
    <property type="molecule type" value="Genomic_DNA"/>
</dbReference>
<keyword evidence="7 10" id="KW-0675">Receptor</keyword>
<evidence type="ECO:0000256" key="9">
    <source>
        <dbReference type="PROSITE-ProRule" id="PRU00124"/>
    </source>
</evidence>
<dbReference type="PROSITE" id="PS01209">
    <property type="entry name" value="LDLRA_1"/>
    <property type="match status" value="2"/>
</dbReference>
<keyword evidence="6 9" id="KW-1015">Disulfide bond</keyword>
<dbReference type="GO" id="GO:0005886">
    <property type="term" value="C:plasma membrane"/>
    <property type="evidence" value="ECO:0007669"/>
    <property type="project" value="TreeGrafter"/>
</dbReference>
<dbReference type="CDD" id="cd00112">
    <property type="entry name" value="LDLa"/>
    <property type="match status" value="2"/>
</dbReference>
<evidence type="ECO:0000256" key="6">
    <source>
        <dbReference type="ARBA" id="ARBA00023157"/>
    </source>
</evidence>
<accession>A0A0L7KZC0</accession>
<feature type="disulfide bond" evidence="9">
    <location>
        <begin position="1"/>
        <end position="13"/>
    </location>
</feature>
<comment type="caution">
    <text evidence="9">Lacks conserved residue(s) required for the propagation of feature annotation.</text>
</comment>
<dbReference type="STRING" id="104452.A0A0L7KZC0"/>
<feature type="disulfide bond" evidence="9">
    <location>
        <begin position="72"/>
        <end position="87"/>
    </location>
</feature>
<dbReference type="PANTHER" id="PTHR22722:SF5">
    <property type="entry name" value="LOW-DENSITY LIPOPROTEIN RECEPTOR-RELATED PROTEIN 1B"/>
    <property type="match status" value="1"/>
</dbReference>
<evidence type="ECO:0000256" key="3">
    <source>
        <dbReference type="ARBA" id="ARBA00022737"/>
    </source>
</evidence>
<proteinExistence type="predicted"/>
<evidence type="ECO:0000256" key="7">
    <source>
        <dbReference type="ARBA" id="ARBA00023170"/>
    </source>
</evidence>
<feature type="disulfide bond" evidence="9">
    <location>
        <begin position="8"/>
        <end position="26"/>
    </location>
</feature>
<name>A0A0L7KZC0_OPEBR</name>
<dbReference type="PANTHER" id="PTHR22722">
    <property type="entry name" value="LOW-DENSITY LIPOPROTEIN RECEPTOR-RELATED PROTEIN 2-RELATED"/>
    <property type="match status" value="1"/>
</dbReference>
<protein>
    <submittedName>
        <fullName evidence="10">Vitellogenin receptor</fullName>
    </submittedName>
</protein>
<evidence type="ECO:0000256" key="5">
    <source>
        <dbReference type="ARBA" id="ARBA00023136"/>
    </source>
</evidence>
<evidence type="ECO:0000256" key="8">
    <source>
        <dbReference type="ARBA" id="ARBA00023180"/>
    </source>
</evidence>
<keyword evidence="5" id="KW-0472">Membrane</keyword>
<organism evidence="10 11">
    <name type="scientific">Operophtera brumata</name>
    <name type="common">Winter moth</name>
    <name type="synonym">Phalaena brumata</name>
    <dbReference type="NCBI Taxonomy" id="104452"/>
    <lineage>
        <taxon>Eukaryota</taxon>
        <taxon>Metazoa</taxon>
        <taxon>Ecdysozoa</taxon>
        <taxon>Arthropoda</taxon>
        <taxon>Hexapoda</taxon>
        <taxon>Insecta</taxon>
        <taxon>Pterygota</taxon>
        <taxon>Neoptera</taxon>
        <taxon>Endopterygota</taxon>
        <taxon>Lepidoptera</taxon>
        <taxon>Glossata</taxon>
        <taxon>Ditrysia</taxon>
        <taxon>Geometroidea</taxon>
        <taxon>Geometridae</taxon>
        <taxon>Larentiinae</taxon>
        <taxon>Operophtera</taxon>
    </lineage>
</organism>
<dbReference type="SUPFAM" id="SSF57424">
    <property type="entry name" value="LDL receptor-like module"/>
    <property type="match status" value="3"/>
</dbReference>
<dbReference type="SMART" id="SM00192">
    <property type="entry name" value="LDLa"/>
    <property type="match status" value="3"/>
</dbReference>
<dbReference type="AlphaFoldDB" id="A0A0L7KZC0"/>
<dbReference type="InterPro" id="IPR002172">
    <property type="entry name" value="LDrepeatLR_classA_rpt"/>
</dbReference>